<feature type="non-terminal residue" evidence="1">
    <location>
        <position position="320"/>
    </location>
</feature>
<reference evidence="1" key="1">
    <citation type="submission" date="2021-06" db="EMBL/GenBank/DDBJ databases">
        <authorList>
            <person name="Kallberg Y."/>
            <person name="Tangrot J."/>
            <person name="Rosling A."/>
        </authorList>
    </citation>
    <scope>NUCLEOTIDE SEQUENCE</scope>
    <source>
        <strain evidence="1">MA453B</strain>
    </source>
</reference>
<dbReference type="OrthoDB" id="73465at2759"/>
<keyword evidence="2" id="KW-1185">Reference proteome</keyword>
<sequence>NKFEVTFNCGTTNITLCNKVQNQFEEIGTIITSVLILNSPITVNASFVDFCTALGECDSGSQYITLGGAIPARTIQLQDDDGRIREYPQALVKQFQFDKHPEYSQFDILAMFNSKDTDFWFTGDPQIKSYQQDFLLVALHEIIHGLGFVSNWDDYINYRPEALTPVISTKFNRFLESAFDKYMIYIPTGERISTIITKELDKFTNKSNNQFSSFQNFASKFKASPQYKISLDMMKKAITPFSLGFLPHGYTNASDAVILETSLKPYTEGSSISHVDLTTYNSTSDFLMKFLADQKITLENKTNGNNPIGPKLKLVLETLG</sequence>
<accession>A0A9N8YWB9</accession>
<dbReference type="EMBL" id="CAJVPY010000192">
    <property type="protein sequence ID" value="CAG8456751.1"/>
    <property type="molecule type" value="Genomic_DNA"/>
</dbReference>
<protein>
    <submittedName>
        <fullName evidence="1">4929_t:CDS:1</fullName>
    </submittedName>
</protein>
<gene>
    <name evidence="1" type="ORF">DERYTH_LOCUS806</name>
</gene>
<dbReference type="Proteomes" id="UP000789405">
    <property type="component" value="Unassembled WGS sequence"/>
</dbReference>
<evidence type="ECO:0000313" key="1">
    <source>
        <dbReference type="EMBL" id="CAG8456751.1"/>
    </source>
</evidence>
<comment type="caution">
    <text evidence="1">The sequence shown here is derived from an EMBL/GenBank/DDBJ whole genome shotgun (WGS) entry which is preliminary data.</text>
</comment>
<proteinExistence type="predicted"/>
<dbReference type="AlphaFoldDB" id="A0A9N8YWB9"/>
<organism evidence="1 2">
    <name type="scientific">Dentiscutata erythropus</name>
    <dbReference type="NCBI Taxonomy" id="1348616"/>
    <lineage>
        <taxon>Eukaryota</taxon>
        <taxon>Fungi</taxon>
        <taxon>Fungi incertae sedis</taxon>
        <taxon>Mucoromycota</taxon>
        <taxon>Glomeromycotina</taxon>
        <taxon>Glomeromycetes</taxon>
        <taxon>Diversisporales</taxon>
        <taxon>Gigasporaceae</taxon>
        <taxon>Dentiscutata</taxon>
    </lineage>
</organism>
<name>A0A9N8YWB9_9GLOM</name>
<evidence type="ECO:0000313" key="2">
    <source>
        <dbReference type="Proteomes" id="UP000789405"/>
    </source>
</evidence>